<evidence type="ECO:0000256" key="4">
    <source>
        <dbReference type="ARBA" id="ARBA00022833"/>
    </source>
</evidence>
<dbReference type="SMART" id="SM00235">
    <property type="entry name" value="ZnMc"/>
    <property type="match status" value="1"/>
</dbReference>
<dbReference type="GO" id="GO:0008270">
    <property type="term" value="F:zinc ion binding"/>
    <property type="evidence" value="ECO:0007669"/>
    <property type="project" value="InterPro"/>
</dbReference>
<keyword evidence="1" id="KW-0645">Protease</keyword>
<keyword evidence="4" id="KW-0862">Zinc</keyword>
<dbReference type="AlphaFoldDB" id="A0A0F9EEA2"/>
<dbReference type="InterPro" id="IPR021190">
    <property type="entry name" value="Pept_M10A"/>
</dbReference>
<dbReference type="GO" id="GO:0004222">
    <property type="term" value="F:metalloendopeptidase activity"/>
    <property type="evidence" value="ECO:0007669"/>
    <property type="project" value="InterPro"/>
</dbReference>
<dbReference type="Gene3D" id="3.40.390.10">
    <property type="entry name" value="Collagenase (Catalytic Domain)"/>
    <property type="match status" value="1"/>
</dbReference>
<dbReference type="EMBL" id="LAZR01037400">
    <property type="protein sequence ID" value="KKL22313.1"/>
    <property type="molecule type" value="Genomic_DNA"/>
</dbReference>
<dbReference type="PROSITE" id="PS51257">
    <property type="entry name" value="PROKAR_LIPOPROTEIN"/>
    <property type="match status" value="1"/>
</dbReference>
<proteinExistence type="predicted"/>
<dbReference type="GO" id="GO:0031012">
    <property type="term" value="C:extracellular matrix"/>
    <property type="evidence" value="ECO:0007669"/>
    <property type="project" value="InterPro"/>
</dbReference>
<dbReference type="InterPro" id="IPR001818">
    <property type="entry name" value="Pept_M10_metallopeptidase"/>
</dbReference>
<feature type="domain" description="Peptidase metallopeptidase" evidence="5">
    <location>
        <begin position="65"/>
        <end position="209"/>
    </location>
</feature>
<dbReference type="GO" id="GO:0006508">
    <property type="term" value="P:proteolysis"/>
    <property type="evidence" value="ECO:0007669"/>
    <property type="project" value="UniProtKB-KW"/>
</dbReference>
<protein>
    <recommendedName>
        <fullName evidence="5">Peptidase metallopeptidase domain-containing protein</fullName>
    </recommendedName>
</protein>
<comment type="caution">
    <text evidence="6">The sequence shown here is derived from an EMBL/GenBank/DDBJ whole genome shotgun (WGS) entry which is preliminary data.</text>
</comment>
<dbReference type="Pfam" id="PF00413">
    <property type="entry name" value="Peptidase_M10"/>
    <property type="match status" value="1"/>
</dbReference>
<evidence type="ECO:0000259" key="5">
    <source>
        <dbReference type="SMART" id="SM00235"/>
    </source>
</evidence>
<keyword evidence="2" id="KW-0479">Metal-binding</keyword>
<reference evidence="6" key="1">
    <citation type="journal article" date="2015" name="Nature">
        <title>Complex archaea that bridge the gap between prokaryotes and eukaryotes.</title>
        <authorList>
            <person name="Spang A."/>
            <person name="Saw J.H."/>
            <person name="Jorgensen S.L."/>
            <person name="Zaremba-Niedzwiedzka K."/>
            <person name="Martijn J."/>
            <person name="Lind A.E."/>
            <person name="van Eijk R."/>
            <person name="Schleper C."/>
            <person name="Guy L."/>
            <person name="Ettema T.J."/>
        </authorList>
    </citation>
    <scope>NUCLEOTIDE SEQUENCE</scope>
</reference>
<name>A0A0F9EEA2_9ZZZZ</name>
<evidence type="ECO:0000256" key="3">
    <source>
        <dbReference type="ARBA" id="ARBA00022801"/>
    </source>
</evidence>
<evidence type="ECO:0000313" key="6">
    <source>
        <dbReference type="EMBL" id="KKL22313.1"/>
    </source>
</evidence>
<dbReference type="PRINTS" id="PR00138">
    <property type="entry name" value="MATRIXIN"/>
</dbReference>
<gene>
    <name evidence="6" type="ORF">LCGC14_2436680</name>
</gene>
<dbReference type="SUPFAM" id="SSF55486">
    <property type="entry name" value="Metalloproteases ('zincins'), catalytic domain"/>
    <property type="match status" value="1"/>
</dbReference>
<dbReference type="InterPro" id="IPR024079">
    <property type="entry name" value="MetalloPept_cat_dom_sf"/>
</dbReference>
<sequence>MRTEAVKSGKLAAMHSTVLLVATLLASAGCEKIEEPTFMNVCEDLDGVFHYAPNGGDIECPTGATTILWPSTPLNTFVHYDAETIDFEADIDAAFDLWNDVAPLFVEVDDLSEAVVEIQFGSIGDEFAFAKHETIDGQLHGFAVCNECALVGQTYLAIAHELGHVVGLAHDPQTISIMYDELPDTLDDPNPVKLVTDKDTKALRERYGD</sequence>
<dbReference type="InterPro" id="IPR006026">
    <property type="entry name" value="Peptidase_Metallo"/>
</dbReference>
<organism evidence="6">
    <name type="scientific">marine sediment metagenome</name>
    <dbReference type="NCBI Taxonomy" id="412755"/>
    <lineage>
        <taxon>unclassified sequences</taxon>
        <taxon>metagenomes</taxon>
        <taxon>ecological metagenomes</taxon>
    </lineage>
</organism>
<keyword evidence="3" id="KW-0378">Hydrolase</keyword>
<evidence type="ECO:0000256" key="1">
    <source>
        <dbReference type="ARBA" id="ARBA00022670"/>
    </source>
</evidence>
<evidence type="ECO:0000256" key="2">
    <source>
        <dbReference type="ARBA" id="ARBA00022723"/>
    </source>
</evidence>
<accession>A0A0F9EEA2</accession>